<accession>A0AAW0F2Z1</accession>
<evidence type="ECO:0000313" key="6">
    <source>
        <dbReference type="EMBL" id="KAK7200490.1"/>
    </source>
</evidence>
<comment type="caution">
    <text evidence="6">The sequence shown here is derived from an EMBL/GenBank/DDBJ whole genome shotgun (WGS) entry which is preliminary data.</text>
</comment>
<feature type="compositionally biased region" description="Polar residues" evidence="4">
    <location>
        <begin position="247"/>
        <end position="266"/>
    </location>
</feature>
<feature type="compositionally biased region" description="Gly residues" evidence="4">
    <location>
        <begin position="1319"/>
        <end position="1329"/>
    </location>
</feature>
<evidence type="ECO:0000256" key="1">
    <source>
        <dbReference type="ARBA" id="ARBA00001947"/>
    </source>
</evidence>
<comment type="cofactor">
    <cofactor evidence="1">
        <name>Zn(2+)</name>
        <dbReference type="ChEBI" id="CHEBI:29105"/>
    </cofactor>
</comment>
<dbReference type="Pfam" id="PF18027">
    <property type="entry name" value="Pepdidase_M14_N"/>
    <property type="match status" value="1"/>
</dbReference>
<dbReference type="Gene3D" id="3.40.630.10">
    <property type="entry name" value="Zn peptidases"/>
    <property type="match status" value="1"/>
</dbReference>
<sequence>MSRSQETTRREAAQCVRVPPIATLPSSAVGSTGDIAERNGTPRQRQRAAQRLAAPQQHPQSLEGCAGVAKRDGHPVAEMRDRVGRALQPTSGSASVSLIAGRTPASSSSSPMAAEATVPLTRVKSRAANVGEERVATAAPSRLPPQRTAAAARIAVQRPVLHSASASPRVAATSKVCPTTPPPRGATDERVTAPPASTSPPPPASPAAGSPREARSRGPSEQRSSSSRLASPAALHSPRPHTGTGRGSSVGNANTVASCSTNSHGSARSLRYDTPNSITIGRPRQSVAAAPPPAQQLLEDGYYLASDESANSSFSDTPMSTRRISLGSSSSMRTAMQPLDLNGGGGGGRAAGMATRVVHGPRDSRVDRSSRGRDALSKMDSGFLSLDGQGDDDAGAFDESDEEQAVLTYMDAGTEGGHAARLPSATHAPPPPPPLSQPSPSTAPALARHESSSYTVSASGGAPLVLAGPRDGDGSGAVSDGACGGDPPHHSGTAAPPPPPPPQCRHATPSPHRPASGPRATAAPTRLSRQQSAVNGLPPSHHSPPLAVADPPPLMAPPPLHLASSSSANEEELRDRQCKLLSLHDAFFANQSRSVWLVDDHVLAKVLEYVRIMGYEHPALRRDRAKSQSSLWSSSSAVASPIALGKSKKKSAAAAPADGLARSGSADPSAQPPPPAAAATAAAGGRQYHLKAGKPRCAGQYVNTSSTTAAAHLFLTFSEAMRWIAEQEYVIGTVLLCCARFVGDADADGAAVIGDGVVDTPAWHPRRAMLQRGKPCIPLRCHPIHFVASLACSRFPHWGGMSAFVRAWETQIRLVLGSASPSHQRLFKCPDDGLLMSSDCEAGNLHRVERAAEPYFFLIWLDPDQGSDKRIWFRFSVTGAREGRTLRFRLMNAAPHLKLYRQNGMTPVWRDGLSQTNWGPVDSCSFRTTNRDFDGELSFSITARNSTETIQVAFCAPYTYADLLCHICHWHALVKTSGCDMRFDERVLCNSPEGRKLHLLIITSRIGGAPMPAAAAVEETHASHGAFSSASGRRDDASGEDAALTGVANGSGGSASSGTPSPAPPGKGKAAAAASASSASAAAAAAAQESVRGPYASFASGKKVVLISGRVHPGEVTASHGVHGLISFLLSSDVRAIQLREHFIFFIVPMLNPDGVSRGHSRMDQYGHNLNRCYNDPDAETQPTVLALRRVFEHLQHTYRERFIMYLDFHSHASQSSGFIFGNNLPTRVQHWNLLFPRLVELHARHVFSFGLCRFGRVHMTSKDGASRVLFGSSLIHSYTVELTHFTDRRLYADDYTAMNNGSSVLHEVTWPPPPASGIAGGADGGADGGSTQAAAACATTPAAAARGLGRRSGSLLAGSRAAHRSNSESAGTRARGGSPSRHASSLNAAPAARRRADSTGANARRGDRGAASTAGTVRTAAPTLQPISLPCVLCQSAEVGVACLLALRDYCSIGARPSLELTMVGGMERVLRDAKRLVKSDTSRRCKKSQSAATYAGMHPIYKQY</sequence>
<dbReference type="GO" id="GO:0004181">
    <property type="term" value="F:metallocarboxypeptidase activity"/>
    <property type="evidence" value="ECO:0007669"/>
    <property type="project" value="InterPro"/>
</dbReference>
<feature type="compositionally biased region" description="Low complexity" evidence="4">
    <location>
        <begin position="1056"/>
        <end position="1070"/>
    </location>
</feature>
<evidence type="ECO:0000256" key="2">
    <source>
        <dbReference type="ARBA" id="ARBA00005988"/>
    </source>
</evidence>
<dbReference type="PANTHER" id="PTHR12756:SF12">
    <property type="entry name" value="CYTOSOLIC CARBOXYPEPTIDASE-LIKE PROTEIN 5"/>
    <property type="match status" value="1"/>
</dbReference>
<feature type="domain" description="Peptidase M14" evidence="5">
    <location>
        <begin position="956"/>
        <end position="1306"/>
    </location>
</feature>
<feature type="region of interest" description="Disordered" evidence="4">
    <location>
        <begin position="415"/>
        <end position="570"/>
    </location>
</feature>
<feature type="region of interest" description="Disordered" evidence="4">
    <location>
        <begin position="1309"/>
        <end position="1334"/>
    </location>
</feature>
<evidence type="ECO:0000256" key="3">
    <source>
        <dbReference type="PROSITE-ProRule" id="PRU01379"/>
    </source>
</evidence>
<feature type="compositionally biased region" description="Basic and acidic residues" evidence="4">
    <location>
        <begin position="360"/>
        <end position="377"/>
    </location>
</feature>
<dbReference type="Gene3D" id="2.60.40.3120">
    <property type="match status" value="1"/>
</dbReference>
<feature type="region of interest" description="Disordered" evidence="4">
    <location>
        <begin position="655"/>
        <end position="683"/>
    </location>
</feature>
<feature type="compositionally biased region" description="Low complexity" evidence="4">
    <location>
        <begin position="47"/>
        <end position="60"/>
    </location>
</feature>
<dbReference type="SUPFAM" id="SSF53187">
    <property type="entry name" value="Zn-dependent exopeptidases"/>
    <property type="match status" value="1"/>
</dbReference>
<name>A0AAW0F2Z1_9TRYP</name>
<gene>
    <name evidence="6" type="ORF">NESM_000103900</name>
</gene>
<evidence type="ECO:0000259" key="5">
    <source>
        <dbReference type="PROSITE" id="PS52035"/>
    </source>
</evidence>
<keyword evidence="6" id="KW-0378">Hydrolase</keyword>
<feature type="active site" description="Proton donor/acceptor" evidence="3">
    <location>
        <position position="1282"/>
    </location>
</feature>
<comment type="similarity">
    <text evidence="2 3">Belongs to the peptidase M14 family.</text>
</comment>
<keyword evidence="7" id="KW-1185">Reference proteome</keyword>
<feature type="compositionally biased region" description="Basic and acidic residues" evidence="4">
    <location>
        <begin position="1"/>
        <end position="12"/>
    </location>
</feature>
<keyword evidence="6" id="KW-0645">Protease</keyword>
<feature type="region of interest" description="Disordered" evidence="4">
    <location>
        <begin position="162"/>
        <end position="292"/>
    </location>
</feature>
<organism evidence="6 7">
    <name type="scientific">Novymonas esmeraldas</name>
    <dbReference type="NCBI Taxonomy" id="1808958"/>
    <lineage>
        <taxon>Eukaryota</taxon>
        <taxon>Discoba</taxon>
        <taxon>Euglenozoa</taxon>
        <taxon>Kinetoplastea</taxon>
        <taxon>Metakinetoplastina</taxon>
        <taxon>Trypanosomatida</taxon>
        <taxon>Trypanosomatidae</taxon>
        <taxon>Novymonas</taxon>
    </lineage>
</organism>
<dbReference type="GO" id="GO:0008270">
    <property type="term" value="F:zinc ion binding"/>
    <property type="evidence" value="ECO:0007669"/>
    <property type="project" value="InterPro"/>
</dbReference>
<keyword evidence="6" id="KW-0121">Carboxypeptidase</keyword>
<feature type="region of interest" description="Disordered" evidence="4">
    <location>
        <begin position="359"/>
        <end position="399"/>
    </location>
</feature>
<dbReference type="InterPro" id="IPR040626">
    <property type="entry name" value="Pepdidase_M14_N"/>
</dbReference>
<reference evidence="6 7" key="1">
    <citation type="journal article" date="2021" name="MBio">
        <title>A New Model Trypanosomatid, Novymonas esmeraldas: Genomic Perception of Its 'Candidatus Pandoraea novymonadis' Endosymbiont.</title>
        <authorList>
            <person name="Zakharova A."/>
            <person name="Saura A."/>
            <person name="Butenko A."/>
            <person name="Podesvova L."/>
            <person name="Warmusova S."/>
            <person name="Kostygov A.Y."/>
            <person name="Nenarokova A."/>
            <person name="Lukes J."/>
            <person name="Opperdoes F.R."/>
            <person name="Yurchenko V."/>
        </authorList>
    </citation>
    <scope>NUCLEOTIDE SEQUENCE [LARGE SCALE GENOMIC DNA]</scope>
    <source>
        <strain evidence="6 7">E262AT.01</strain>
    </source>
</reference>
<dbReference type="PANTHER" id="PTHR12756">
    <property type="entry name" value="CYTOSOLIC CARBOXYPEPTIDASE"/>
    <property type="match status" value="1"/>
</dbReference>
<dbReference type="InterPro" id="IPR050821">
    <property type="entry name" value="Cytosolic_carboxypeptidase"/>
</dbReference>
<feature type="region of interest" description="Disordered" evidence="4">
    <location>
        <begin position="1"/>
        <end position="67"/>
    </location>
</feature>
<feature type="compositionally biased region" description="Pro residues" evidence="4">
    <location>
        <begin position="550"/>
        <end position="560"/>
    </location>
</feature>
<dbReference type="PROSITE" id="PS52035">
    <property type="entry name" value="PEPTIDASE_M14"/>
    <property type="match status" value="1"/>
</dbReference>
<feature type="compositionally biased region" description="Pro residues" evidence="4">
    <location>
        <begin position="428"/>
        <end position="437"/>
    </location>
</feature>
<dbReference type="EMBL" id="JAECZO010000006">
    <property type="protein sequence ID" value="KAK7200490.1"/>
    <property type="molecule type" value="Genomic_DNA"/>
</dbReference>
<protein>
    <submittedName>
        <fullName evidence="6">Zinc carboxypeptidase</fullName>
    </submittedName>
</protein>
<feature type="compositionally biased region" description="Low complexity" evidence="4">
    <location>
        <begin position="655"/>
        <end position="669"/>
    </location>
</feature>
<evidence type="ECO:0000256" key="4">
    <source>
        <dbReference type="SAM" id="MobiDB-lite"/>
    </source>
</evidence>
<feature type="compositionally biased region" description="Acidic residues" evidence="4">
    <location>
        <begin position="389"/>
        <end position="399"/>
    </location>
</feature>
<proteinExistence type="inferred from homology"/>
<dbReference type="Proteomes" id="UP001430356">
    <property type="component" value="Unassembled WGS sequence"/>
</dbReference>
<dbReference type="Pfam" id="PF00246">
    <property type="entry name" value="Peptidase_M14"/>
    <property type="match status" value="1"/>
</dbReference>
<evidence type="ECO:0000313" key="7">
    <source>
        <dbReference type="Proteomes" id="UP001430356"/>
    </source>
</evidence>
<dbReference type="GO" id="GO:0006508">
    <property type="term" value="P:proteolysis"/>
    <property type="evidence" value="ECO:0007669"/>
    <property type="project" value="InterPro"/>
</dbReference>
<feature type="region of interest" description="Disordered" evidence="4">
    <location>
        <begin position="1013"/>
        <end position="1070"/>
    </location>
</feature>
<feature type="compositionally biased region" description="Low complexity" evidence="4">
    <location>
        <begin position="221"/>
        <end position="237"/>
    </location>
</feature>
<feature type="region of interest" description="Disordered" evidence="4">
    <location>
        <begin position="1355"/>
        <end position="1418"/>
    </location>
</feature>
<feature type="region of interest" description="Disordered" evidence="4">
    <location>
        <begin position="87"/>
        <end position="117"/>
    </location>
</feature>
<dbReference type="InterPro" id="IPR000834">
    <property type="entry name" value="Peptidase_M14"/>
</dbReference>